<dbReference type="Proteomes" id="UP000268084">
    <property type="component" value="Chromosome"/>
</dbReference>
<dbReference type="Pfam" id="PF05119">
    <property type="entry name" value="Terminase_4"/>
    <property type="match status" value="1"/>
</dbReference>
<evidence type="ECO:0000313" key="1">
    <source>
        <dbReference type="EMBL" id="AZI58388.1"/>
    </source>
</evidence>
<proteinExistence type="predicted"/>
<dbReference type="RefSeq" id="WP_124799297.1">
    <property type="nucleotide sequence ID" value="NZ_CP034170.1"/>
</dbReference>
<dbReference type="EMBL" id="CP034170">
    <property type="protein sequence ID" value="AZI58388.1"/>
    <property type="molecule type" value="Genomic_DNA"/>
</dbReference>
<reference evidence="1 2" key="1">
    <citation type="submission" date="2018-11" db="EMBL/GenBank/DDBJ databases">
        <authorList>
            <person name="Da X."/>
        </authorList>
    </citation>
    <scope>NUCLEOTIDE SEQUENCE [LARGE SCALE GENOMIC DNA]</scope>
    <source>
        <strain evidence="1 2">S14-144</strain>
    </source>
</reference>
<sequence>MQTLAPSGLAARGRQFWETTNQSYDLTESELALLTETCRTMDNLDALAAAIKSEGAMTVGSTGQLVVNPALTEARGQRLALHRLIASLALPDIDGATVNKASSIRGKTAAKARWNGHVKERGA</sequence>
<dbReference type="KEGG" id="nak:EH165_09790"/>
<dbReference type="OrthoDB" id="3405462at2"/>
<accession>A0A3G8ZML2</accession>
<reference evidence="1 2" key="2">
    <citation type="submission" date="2018-12" db="EMBL/GenBank/DDBJ databases">
        <title>Nakamurella antarcticus sp. nov., isolated from Antarctica South Shetland Islands soil.</title>
        <authorList>
            <person name="Peng F."/>
        </authorList>
    </citation>
    <scope>NUCLEOTIDE SEQUENCE [LARGE SCALE GENOMIC DNA]</scope>
    <source>
        <strain evidence="1 2">S14-144</strain>
    </source>
</reference>
<name>A0A3G8ZML2_9ACTN</name>
<protein>
    <submittedName>
        <fullName evidence="1">Terminase</fullName>
    </submittedName>
</protein>
<organism evidence="1 2">
    <name type="scientific">Nakamurella antarctica</name>
    <dbReference type="NCBI Taxonomy" id="1902245"/>
    <lineage>
        <taxon>Bacteria</taxon>
        <taxon>Bacillati</taxon>
        <taxon>Actinomycetota</taxon>
        <taxon>Actinomycetes</taxon>
        <taxon>Nakamurellales</taxon>
        <taxon>Nakamurellaceae</taxon>
        <taxon>Nakamurella</taxon>
    </lineage>
</organism>
<gene>
    <name evidence="1" type="ORF">EH165_09790</name>
</gene>
<evidence type="ECO:0000313" key="2">
    <source>
        <dbReference type="Proteomes" id="UP000268084"/>
    </source>
</evidence>
<dbReference type="AlphaFoldDB" id="A0A3G8ZML2"/>
<keyword evidence="2" id="KW-1185">Reference proteome</keyword>
<dbReference type="InterPro" id="IPR006448">
    <property type="entry name" value="Phage_term_ssu_P27"/>
</dbReference>